<dbReference type="Proteomes" id="UP000727962">
    <property type="component" value="Unassembled WGS sequence"/>
</dbReference>
<dbReference type="AlphaFoldDB" id="A0A931LSH5"/>
<dbReference type="InterPro" id="IPR001509">
    <property type="entry name" value="Epimerase_deHydtase"/>
</dbReference>
<accession>A0A931LSH5</accession>
<evidence type="ECO:0000313" key="4">
    <source>
        <dbReference type="EMBL" id="MBI1756650.1"/>
    </source>
</evidence>
<dbReference type="PANTHER" id="PTHR11092">
    <property type="entry name" value="SUGAR NUCLEOTIDE EPIMERASE RELATED"/>
    <property type="match status" value="1"/>
</dbReference>
<dbReference type="Pfam" id="PF01370">
    <property type="entry name" value="Epimerase"/>
    <property type="match status" value="1"/>
</dbReference>
<dbReference type="Gene3D" id="3.40.50.720">
    <property type="entry name" value="NAD(P)-binding Rossmann-like Domain"/>
    <property type="match status" value="1"/>
</dbReference>
<dbReference type="SUPFAM" id="SSF51735">
    <property type="entry name" value="NAD(P)-binding Rossmann-fold domains"/>
    <property type="match status" value="1"/>
</dbReference>
<sequence length="316" mass="34533">MRIVIPGGTGHVGRMLRPQFAAARHDVVVLSRNPQGSDEIQWDGKTVGPWADAFEGVDAVINLAGRSVNCRYTEANLREMMDSRVVSTRVVGQAISGCKRPPRVWLQASTATIYAHRFDAANDEATGILGGNETGSAQKWNHSTDIAKAWEREQDRADTPNTRKVAMRTAIAMGVVRGSAFDLMAGLAQRGLGGAVAGGKQFVSWVHETDLARAILFLIDHSALAGHVNIASPNPLPNREFARALRQAVGAKAGLPATRWMLELAAVFMKTEGELMLKSRRVVPTRLLTAGFRFEYPEWPGASAELALRWRAMLRR</sequence>
<protein>
    <submittedName>
        <fullName evidence="4">TIGR01777 family protein</fullName>
    </submittedName>
</protein>
<feature type="domain" description="NAD-dependent epimerase/dehydratase" evidence="2">
    <location>
        <begin position="3"/>
        <end position="231"/>
    </location>
</feature>
<evidence type="ECO:0000259" key="3">
    <source>
        <dbReference type="Pfam" id="PF08338"/>
    </source>
</evidence>
<dbReference type="Pfam" id="PF08338">
    <property type="entry name" value="DUF1731"/>
    <property type="match status" value="1"/>
</dbReference>
<dbReference type="PANTHER" id="PTHR11092:SF0">
    <property type="entry name" value="EPIMERASE FAMILY PROTEIN SDR39U1"/>
    <property type="match status" value="1"/>
</dbReference>
<evidence type="ECO:0000259" key="2">
    <source>
        <dbReference type="Pfam" id="PF01370"/>
    </source>
</evidence>
<feature type="domain" description="DUF1731" evidence="3">
    <location>
        <begin position="259"/>
        <end position="302"/>
    </location>
</feature>
<comment type="caution">
    <text evidence="4">The sequence shown here is derived from an EMBL/GenBank/DDBJ whole genome shotgun (WGS) entry which is preliminary data.</text>
</comment>
<gene>
    <name evidence="4" type="ORF">HYR64_06035</name>
</gene>
<organism evidence="4 5">
    <name type="scientific">Fimbriimonas ginsengisoli</name>
    <dbReference type="NCBI Taxonomy" id="1005039"/>
    <lineage>
        <taxon>Bacteria</taxon>
        <taxon>Bacillati</taxon>
        <taxon>Armatimonadota</taxon>
        <taxon>Fimbriimonadia</taxon>
        <taxon>Fimbriimonadales</taxon>
        <taxon>Fimbriimonadaceae</taxon>
        <taxon>Fimbriimonas</taxon>
    </lineage>
</organism>
<name>A0A931LSH5_FIMGI</name>
<reference evidence="4" key="1">
    <citation type="submission" date="2020-07" db="EMBL/GenBank/DDBJ databases">
        <title>Huge and variable diversity of episymbiotic CPR bacteria and DPANN archaea in groundwater ecosystems.</title>
        <authorList>
            <person name="He C.Y."/>
            <person name="Keren R."/>
            <person name="Whittaker M."/>
            <person name="Farag I.F."/>
            <person name="Doudna J."/>
            <person name="Cate J.H.D."/>
            <person name="Banfield J.F."/>
        </authorList>
    </citation>
    <scope>NUCLEOTIDE SEQUENCE</scope>
    <source>
        <strain evidence="4">NC_groundwater_17_Pr7_B-0.1um_64_12</strain>
    </source>
</reference>
<comment type="similarity">
    <text evidence="1">Belongs to the NAD(P)-dependent epimerase/dehydratase family. SDR39U1 subfamily.</text>
</comment>
<evidence type="ECO:0000256" key="1">
    <source>
        <dbReference type="ARBA" id="ARBA00009353"/>
    </source>
</evidence>
<dbReference type="InterPro" id="IPR013549">
    <property type="entry name" value="DUF1731"/>
</dbReference>
<proteinExistence type="inferred from homology"/>
<dbReference type="NCBIfam" id="TIGR01777">
    <property type="entry name" value="yfcH"/>
    <property type="match status" value="1"/>
</dbReference>
<dbReference type="InterPro" id="IPR010099">
    <property type="entry name" value="SDR39U1"/>
</dbReference>
<dbReference type="EMBL" id="JACOSL010000037">
    <property type="protein sequence ID" value="MBI1756650.1"/>
    <property type="molecule type" value="Genomic_DNA"/>
</dbReference>
<dbReference type="InterPro" id="IPR036291">
    <property type="entry name" value="NAD(P)-bd_dom_sf"/>
</dbReference>
<evidence type="ECO:0000313" key="5">
    <source>
        <dbReference type="Proteomes" id="UP000727962"/>
    </source>
</evidence>